<dbReference type="InterPro" id="IPR043145">
    <property type="entry name" value="Znf_ZZ_sf"/>
</dbReference>
<dbReference type="InterPro" id="IPR000433">
    <property type="entry name" value="Znf_ZZ"/>
</dbReference>
<dbReference type="Pfam" id="PF00569">
    <property type="entry name" value="ZZ"/>
    <property type="match status" value="1"/>
</dbReference>
<evidence type="ECO:0000313" key="6">
    <source>
        <dbReference type="EMBL" id="VUC33135.1"/>
    </source>
</evidence>
<feature type="region of interest" description="Disordered" evidence="4">
    <location>
        <begin position="257"/>
        <end position="291"/>
    </location>
</feature>
<name>A0ABY6UP54_BIOOC</name>
<evidence type="ECO:0000256" key="1">
    <source>
        <dbReference type="ARBA" id="ARBA00022723"/>
    </source>
</evidence>
<accession>A0ABY6UP54</accession>
<dbReference type="SUPFAM" id="SSF57850">
    <property type="entry name" value="RING/U-box"/>
    <property type="match status" value="1"/>
</dbReference>
<dbReference type="Gene3D" id="3.30.60.90">
    <property type="match status" value="1"/>
</dbReference>
<evidence type="ECO:0000313" key="7">
    <source>
        <dbReference type="Proteomes" id="UP000766486"/>
    </source>
</evidence>
<keyword evidence="2" id="KW-0863">Zinc-finger</keyword>
<evidence type="ECO:0000256" key="4">
    <source>
        <dbReference type="SAM" id="MobiDB-lite"/>
    </source>
</evidence>
<sequence>MSLYLCDGCGDAIPPNKARVHCLPCGDYDLCASCAILGTYTKSHRPGHKVELFRVSDHSGPLAVDQTTATSTAAARQSWSTLFNPQTHVALPSFVDVASAIFDAVDNEGKGYLAPETYGRLLDILEYPVSNNIWRVALMKAEGPEKEHTADRTLKRYYDNDYIQHILGFREGGSQSPSPQSPLLTRKGFVDLWGMDVLDDPAPMRHRINLGLQKLQPTIWRERGDMPKWVFPEAPVSYEIYSKTRLNATKSGLEELEKAHSARRLSQPPITAPPEPARYEPSDDSDEDSEALRKAKMELAELEKSYDRQLADLKRANDLEYIRAQQQMNLDTLSSMERSREFMGTIGQDRDYIIERPYYN</sequence>
<feature type="domain" description="ZZ-type" evidence="5">
    <location>
        <begin position="4"/>
        <end position="46"/>
    </location>
</feature>
<evidence type="ECO:0000256" key="3">
    <source>
        <dbReference type="ARBA" id="ARBA00022833"/>
    </source>
</evidence>
<evidence type="ECO:0000256" key="2">
    <source>
        <dbReference type="ARBA" id="ARBA00022771"/>
    </source>
</evidence>
<dbReference type="EMBL" id="CABFNS010000858">
    <property type="protein sequence ID" value="VUC33135.1"/>
    <property type="molecule type" value="Genomic_DNA"/>
</dbReference>
<dbReference type="SMART" id="SM00291">
    <property type="entry name" value="ZnF_ZZ"/>
    <property type="match status" value="1"/>
</dbReference>
<keyword evidence="1" id="KW-0479">Metal-binding</keyword>
<keyword evidence="7" id="KW-1185">Reference proteome</keyword>
<organism evidence="6 7">
    <name type="scientific">Bionectria ochroleuca</name>
    <name type="common">Gliocladium roseum</name>
    <dbReference type="NCBI Taxonomy" id="29856"/>
    <lineage>
        <taxon>Eukaryota</taxon>
        <taxon>Fungi</taxon>
        <taxon>Dikarya</taxon>
        <taxon>Ascomycota</taxon>
        <taxon>Pezizomycotina</taxon>
        <taxon>Sordariomycetes</taxon>
        <taxon>Hypocreomycetidae</taxon>
        <taxon>Hypocreales</taxon>
        <taxon>Bionectriaceae</taxon>
        <taxon>Clonostachys</taxon>
    </lineage>
</organism>
<gene>
    <name evidence="6" type="ORF">CLO192961_LOCUS341171</name>
</gene>
<proteinExistence type="predicted"/>
<keyword evidence="3" id="KW-0862">Zinc</keyword>
<dbReference type="Proteomes" id="UP000766486">
    <property type="component" value="Unassembled WGS sequence"/>
</dbReference>
<dbReference type="CDD" id="cd02249">
    <property type="entry name" value="ZZ"/>
    <property type="match status" value="1"/>
</dbReference>
<comment type="caution">
    <text evidence="6">The sequence shown here is derived from an EMBL/GenBank/DDBJ whole genome shotgun (WGS) entry which is preliminary data.</text>
</comment>
<evidence type="ECO:0000259" key="5">
    <source>
        <dbReference type="SMART" id="SM00291"/>
    </source>
</evidence>
<reference evidence="6 7" key="1">
    <citation type="submission" date="2019-06" db="EMBL/GenBank/DDBJ databases">
        <authorList>
            <person name="Broberg M."/>
        </authorList>
    </citation>
    <scope>NUCLEOTIDE SEQUENCE [LARGE SCALE GENOMIC DNA]</scope>
</reference>
<protein>
    <recommendedName>
        <fullName evidence="5">ZZ-type domain-containing protein</fullName>
    </recommendedName>
</protein>